<evidence type="ECO:0000256" key="13">
    <source>
        <dbReference type="ARBA" id="ARBA00029523"/>
    </source>
</evidence>
<evidence type="ECO:0000256" key="11">
    <source>
        <dbReference type="ARBA" id="ARBA00023204"/>
    </source>
</evidence>
<evidence type="ECO:0000313" key="14">
    <source>
        <dbReference type="EMBL" id="GJE08013.1"/>
    </source>
</evidence>
<dbReference type="RefSeq" id="WP_238277456.1">
    <property type="nucleotide sequence ID" value="NZ_BPQR01000058.1"/>
</dbReference>
<evidence type="ECO:0000256" key="4">
    <source>
        <dbReference type="ARBA" id="ARBA00022722"/>
    </source>
</evidence>
<evidence type="ECO:0000256" key="2">
    <source>
        <dbReference type="ARBA" id="ARBA00004496"/>
    </source>
</evidence>
<reference evidence="14" key="1">
    <citation type="journal article" date="2021" name="Front. Microbiol.">
        <title>Comprehensive Comparative Genomics and Phenotyping of Methylobacterium Species.</title>
        <authorList>
            <person name="Alessa O."/>
            <person name="Ogura Y."/>
            <person name="Fujitani Y."/>
            <person name="Takami H."/>
            <person name="Hayashi T."/>
            <person name="Sahin N."/>
            <person name="Tani A."/>
        </authorList>
    </citation>
    <scope>NUCLEOTIDE SEQUENCE</scope>
    <source>
        <strain evidence="14">LMG 23639</strain>
    </source>
</reference>
<keyword evidence="15" id="KW-1185">Reference proteome</keyword>
<sequence length="154" mass="16990">MKKNTGKPTEALFESSINALGKQGYFYRIKDAAAIKGLTGSVGAGVDATPADYICAVRGKTFFAEVKSTQHDTLFEFKLLKKGQNAHGAQIVAAGGAYWVFIHRMSTGDWYCVSMAWIRLHESKTDRKSMAWTEMGEFKCSTELTPAGSRPQWP</sequence>
<comment type="cofactor">
    <cofactor evidence="1">
        <name>Mg(2+)</name>
        <dbReference type="ChEBI" id="CHEBI:18420"/>
    </cofactor>
</comment>
<evidence type="ECO:0000256" key="10">
    <source>
        <dbReference type="ARBA" id="ARBA00023172"/>
    </source>
</evidence>
<dbReference type="InterPro" id="IPR011335">
    <property type="entry name" value="Restrct_endonuc-II-like"/>
</dbReference>
<evidence type="ECO:0000256" key="1">
    <source>
        <dbReference type="ARBA" id="ARBA00001946"/>
    </source>
</evidence>
<evidence type="ECO:0000256" key="8">
    <source>
        <dbReference type="ARBA" id="ARBA00022801"/>
    </source>
</evidence>
<keyword evidence="6" id="KW-0255">Endonuclease</keyword>
<dbReference type="Gene3D" id="3.40.1350.10">
    <property type="match status" value="1"/>
</dbReference>
<evidence type="ECO:0000256" key="12">
    <source>
        <dbReference type="ARBA" id="ARBA00023447"/>
    </source>
</evidence>
<evidence type="ECO:0000256" key="9">
    <source>
        <dbReference type="ARBA" id="ARBA00022842"/>
    </source>
</evidence>
<proteinExistence type="inferred from homology"/>
<comment type="similarity">
    <text evidence="12">Belongs to the RecU family.</text>
</comment>
<keyword evidence="4" id="KW-0540">Nuclease</keyword>
<evidence type="ECO:0000256" key="5">
    <source>
        <dbReference type="ARBA" id="ARBA00022723"/>
    </source>
</evidence>
<keyword evidence="7" id="KW-0227">DNA damage</keyword>
<evidence type="ECO:0000256" key="6">
    <source>
        <dbReference type="ARBA" id="ARBA00022759"/>
    </source>
</evidence>
<reference evidence="14" key="2">
    <citation type="submission" date="2021-08" db="EMBL/GenBank/DDBJ databases">
        <authorList>
            <person name="Tani A."/>
            <person name="Ola A."/>
            <person name="Ogura Y."/>
            <person name="Katsura K."/>
            <person name="Hayashi T."/>
        </authorList>
    </citation>
    <scope>NUCLEOTIDE SEQUENCE</scope>
    <source>
        <strain evidence="14">LMG 23639</strain>
    </source>
</reference>
<gene>
    <name evidence="14" type="primary">recU</name>
    <name evidence="14" type="ORF">AOPFMNJM_3345</name>
</gene>
<keyword evidence="3" id="KW-0963">Cytoplasm</keyword>
<accession>A0ABQ4T190</accession>
<evidence type="ECO:0000256" key="3">
    <source>
        <dbReference type="ARBA" id="ARBA00022490"/>
    </source>
</evidence>
<comment type="caution">
    <text evidence="14">The sequence shown here is derived from an EMBL/GenBank/DDBJ whole genome shotgun (WGS) entry which is preliminary data.</text>
</comment>
<keyword evidence="5" id="KW-0479">Metal-binding</keyword>
<dbReference type="Proteomes" id="UP001055102">
    <property type="component" value="Unassembled WGS sequence"/>
</dbReference>
<dbReference type="SUPFAM" id="SSF52980">
    <property type="entry name" value="Restriction endonuclease-like"/>
    <property type="match status" value="1"/>
</dbReference>
<keyword evidence="9" id="KW-0460">Magnesium</keyword>
<keyword evidence="10" id="KW-0233">DNA recombination</keyword>
<dbReference type="InterPro" id="IPR004612">
    <property type="entry name" value="Resolv_RecU"/>
</dbReference>
<dbReference type="InterPro" id="IPR011856">
    <property type="entry name" value="tRNA_endonuc-like_dom_sf"/>
</dbReference>
<dbReference type="EMBL" id="BPQR01000058">
    <property type="protein sequence ID" value="GJE08013.1"/>
    <property type="molecule type" value="Genomic_DNA"/>
</dbReference>
<keyword evidence="8" id="KW-0378">Hydrolase</keyword>
<evidence type="ECO:0000256" key="7">
    <source>
        <dbReference type="ARBA" id="ARBA00022763"/>
    </source>
</evidence>
<keyword evidence="11" id="KW-0234">DNA repair</keyword>
<evidence type="ECO:0000313" key="15">
    <source>
        <dbReference type="Proteomes" id="UP001055102"/>
    </source>
</evidence>
<organism evidence="14 15">
    <name type="scientific">Methylobacterium jeotgali</name>
    <dbReference type="NCBI Taxonomy" id="381630"/>
    <lineage>
        <taxon>Bacteria</taxon>
        <taxon>Pseudomonadati</taxon>
        <taxon>Pseudomonadota</taxon>
        <taxon>Alphaproteobacteria</taxon>
        <taxon>Hyphomicrobiales</taxon>
        <taxon>Methylobacteriaceae</taxon>
        <taxon>Methylobacterium</taxon>
    </lineage>
</organism>
<comment type="subcellular location">
    <subcellularLocation>
        <location evidence="2">Cytoplasm</location>
    </subcellularLocation>
</comment>
<name>A0ABQ4T190_9HYPH</name>
<dbReference type="Pfam" id="PF03838">
    <property type="entry name" value="RecU"/>
    <property type="match status" value="1"/>
</dbReference>
<protein>
    <recommendedName>
        <fullName evidence="13">Holliday junction resolvase RecU</fullName>
    </recommendedName>
</protein>